<evidence type="ECO:0000256" key="5">
    <source>
        <dbReference type="SAM" id="SignalP"/>
    </source>
</evidence>
<accession>A0A1Q2KXW7</accession>
<proteinExistence type="inferred from homology"/>
<dbReference type="InterPro" id="IPR003782">
    <property type="entry name" value="SCO1/SenC"/>
</dbReference>
<dbReference type="RefSeq" id="WP_077588947.1">
    <property type="nucleotide sequence ID" value="NZ_CP019640.1"/>
</dbReference>
<feature type="chain" id="PRO_5038945188" evidence="5">
    <location>
        <begin position="26"/>
        <end position="196"/>
    </location>
</feature>
<feature type="signal peptide" evidence="5">
    <location>
        <begin position="1"/>
        <end position="25"/>
    </location>
</feature>
<dbReference type="OrthoDB" id="9811998at2"/>
<evidence type="ECO:0000256" key="3">
    <source>
        <dbReference type="PIRSR" id="PIRSR603782-1"/>
    </source>
</evidence>
<keyword evidence="2 3" id="KW-0186">Copper</keyword>
<keyword evidence="3" id="KW-0479">Metal-binding</keyword>
<comment type="similarity">
    <text evidence="1">Belongs to the SCO1/2 family.</text>
</comment>
<feature type="disulfide bond" description="Redox-active" evidence="4">
    <location>
        <begin position="64"/>
        <end position="68"/>
    </location>
</feature>
<evidence type="ECO:0000256" key="2">
    <source>
        <dbReference type="ARBA" id="ARBA00023008"/>
    </source>
</evidence>
<dbReference type="SUPFAM" id="SSF52833">
    <property type="entry name" value="Thioredoxin-like"/>
    <property type="match status" value="1"/>
</dbReference>
<protein>
    <submittedName>
        <fullName evidence="7">Cytochrome c oxidase assembly protein</fullName>
    </submittedName>
</protein>
<dbReference type="AlphaFoldDB" id="A0A1Q2KXW7"/>
<evidence type="ECO:0000256" key="1">
    <source>
        <dbReference type="ARBA" id="ARBA00010996"/>
    </source>
</evidence>
<reference evidence="7 8" key="1">
    <citation type="submission" date="2017-02" db="EMBL/GenBank/DDBJ databases">
        <title>The complete genomic sequence of a novel cold adapted crude oil-degrading bacterium Planococcus qaidamina Y42.</title>
        <authorList>
            <person name="Yang R."/>
        </authorList>
    </citation>
    <scope>NUCLEOTIDE SEQUENCE [LARGE SCALE GENOMIC DNA]</scope>
    <source>
        <strain evidence="7 8">Y42</strain>
    </source>
</reference>
<dbReference type="PROSITE" id="PS51352">
    <property type="entry name" value="THIOREDOXIN_2"/>
    <property type="match status" value="1"/>
</dbReference>
<name>A0A1Q2KXW7_9BACL</name>
<keyword evidence="8" id="KW-1185">Reference proteome</keyword>
<dbReference type="InterPro" id="IPR036249">
    <property type="entry name" value="Thioredoxin-like_sf"/>
</dbReference>
<gene>
    <name evidence="7" type="ORF">B0X71_08145</name>
</gene>
<dbReference type="Proteomes" id="UP000188184">
    <property type="component" value="Chromosome"/>
</dbReference>
<dbReference type="Gene3D" id="3.40.30.10">
    <property type="entry name" value="Glutaredoxin"/>
    <property type="match status" value="1"/>
</dbReference>
<dbReference type="PROSITE" id="PS51257">
    <property type="entry name" value="PROKAR_LIPOPROTEIN"/>
    <property type="match status" value="1"/>
</dbReference>
<dbReference type="EMBL" id="CP019640">
    <property type="protein sequence ID" value="AQQ53065.1"/>
    <property type="molecule type" value="Genomic_DNA"/>
</dbReference>
<feature type="binding site" evidence="3">
    <location>
        <position position="156"/>
    </location>
    <ligand>
        <name>Cu cation</name>
        <dbReference type="ChEBI" id="CHEBI:23378"/>
    </ligand>
</feature>
<dbReference type="CDD" id="cd02968">
    <property type="entry name" value="SCO"/>
    <property type="match status" value="1"/>
</dbReference>
<evidence type="ECO:0000256" key="4">
    <source>
        <dbReference type="PIRSR" id="PIRSR603782-2"/>
    </source>
</evidence>
<dbReference type="InterPro" id="IPR013766">
    <property type="entry name" value="Thioredoxin_domain"/>
</dbReference>
<evidence type="ECO:0000313" key="8">
    <source>
        <dbReference type="Proteomes" id="UP000188184"/>
    </source>
</evidence>
<evidence type="ECO:0000259" key="6">
    <source>
        <dbReference type="PROSITE" id="PS51352"/>
    </source>
</evidence>
<keyword evidence="4" id="KW-1015">Disulfide bond</keyword>
<dbReference type="PANTHER" id="PTHR12151">
    <property type="entry name" value="ELECTRON TRANSPORT PROTIN SCO1/SENC FAMILY MEMBER"/>
    <property type="match status" value="1"/>
</dbReference>
<feature type="domain" description="Thioredoxin" evidence="6">
    <location>
        <begin position="26"/>
        <end position="196"/>
    </location>
</feature>
<sequence length="196" mass="21848">MKRLMQTFGMSGAILIAGCSNSALEAEMNWEVQDFSYMDQRGEEVSLDSLEGTPWLAAFIFTSCETVCPPMTFNLTDIQGELEAKGIEDYKIVAFSVDPENDTPEQLQEYLSNYPVPDESKWHLLTGYSQEEVKALGAESFKTLVQNDPNSDQVVHGTTFYLVNGEGTVVKDYNGYQDVPVDMIAADLETLIEEQS</sequence>
<dbReference type="KEGG" id="pmar:B0X71_08145"/>
<feature type="binding site" evidence="3">
    <location>
        <position position="68"/>
    </location>
    <ligand>
        <name>Cu cation</name>
        <dbReference type="ChEBI" id="CHEBI:23378"/>
    </ligand>
</feature>
<dbReference type="Pfam" id="PF02630">
    <property type="entry name" value="SCO1-SenC"/>
    <property type="match status" value="1"/>
</dbReference>
<organism evidence="7 8">
    <name type="scientific">Planococcus lenghuensis</name>
    <dbReference type="NCBI Taxonomy" id="2213202"/>
    <lineage>
        <taxon>Bacteria</taxon>
        <taxon>Bacillati</taxon>
        <taxon>Bacillota</taxon>
        <taxon>Bacilli</taxon>
        <taxon>Bacillales</taxon>
        <taxon>Caryophanaceae</taxon>
        <taxon>Planococcus</taxon>
    </lineage>
</organism>
<dbReference type="PANTHER" id="PTHR12151:SF25">
    <property type="entry name" value="LINALOOL DEHYDRATASE_ISOMERASE DOMAIN-CONTAINING PROTEIN"/>
    <property type="match status" value="1"/>
</dbReference>
<dbReference type="GO" id="GO:0046872">
    <property type="term" value="F:metal ion binding"/>
    <property type="evidence" value="ECO:0007669"/>
    <property type="project" value="UniProtKB-KW"/>
</dbReference>
<feature type="binding site" evidence="3">
    <location>
        <position position="64"/>
    </location>
    <ligand>
        <name>Cu cation</name>
        <dbReference type="ChEBI" id="CHEBI:23378"/>
    </ligand>
</feature>
<evidence type="ECO:0000313" key="7">
    <source>
        <dbReference type="EMBL" id="AQQ53065.1"/>
    </source>
</evidence>
<keyword evidence="5" id="KW-0732">Signal</keyword>